<keyword evidence="3" id="KW-0694">RNA-binding</keyword>
<dbReference type="PROSITE" id="PS01149">
    <property type="entry name" value="PSI_RSU"/>
    <property type="match status" value="1"/>
</dbReference>
<dbReference type="Pfam" id="PF01479">
    <property type="entry name" value="S4"/>
    <property type="match status" value="1"/>
</dbReference>
<dbReference type="SUPFAM" id="SSF55174">
    <property type="entry name" value="Alpha-L RNA-binding motif"/>
    <property type="match status" value="1"/>
</dbReference>
<dbReference type="InterPro" id="IPR042092">
    <property type="entry name" value="PsdUridine_s_RsuA/RluB/E/F_cat"/>
</dbReference>
<dbReference type="Proteomes" id="UP000031967">
    <property type="component" value="Unassembled WGS sequence"/>
</dbReference>
<dbReference type="PANTHER" id="PTHR47683:SF2">
    <property type="entry name" value="RNA-BINDING S4 DOMAIN-CONTAINING PROTEIN"/>
    <property type="match status" value="1"/>
</dbReference>
<dbReference type="InterPro" id="IPR006145">
    <property type="entry name" value="PsdUridine_synth_RsuA/RluA"/>
</dbReference>
<dbReference type="EMBL" id="JXAK01000043">
    <property type="protein sequence ID" value="KIL39102.1"/>
    <property type="molecule type" value="Genomic_DNA"/>
</dbReference>
<dbReference type="Gene3D" id="3.30.70.1560">
    <property type="entry name" value="Alpha-L RNA-binding motif"/>
    <property type="match status" value="1"/>
</dbReference>
<protein>
    <recommendedName>
        <fullName evidence="4">Pseudouridine synthase</fullName>
        <ecNumber evidence="4">5.4.99.-</ecNumber>
    </recommendedName>
</protein>
<evidence type="ECO:0000259" key="5">
    <source>
        <dbReference type="SMART" id="SM00363"/>
    </source>
</evidence>
<comment type="caution">
    <text evidence="6">The sequence shown here is derived from an EMBL/GenBank/DDBJ whole genome shotgun (WGS) entry which is preliminary data.</text>
</comment>
<sequence length="233" mass="25788">MKLHAYIGDTGACSRREAQRWIKAGRVTVDGRTADIGTAFTEASDIRVDGIPLGPRRPYVYVMLNKPVGIVCTTAAHVEGNIAGFLKHPERLSPVGRLDKESEGLILLTNHGELSHRLLHGDREHEKEYEVTVDKPVTPELLAGMAAGVPMLGTVTKPCRTRAVGERMFRIVLTQGLNRQIRRMCKAFGYRVERLRRVRILGLELGDLPSGAWRELTAAEREALLQPLGLLAP</sequence>
<dbReference type="EC" id="5.4.99.-" evidence="4"/>
<proteinExistence type="inferred from homology"/>
<evidence type="ECO:0000256" key="2">
    <source>
        <dbReference type="ARBA" id="ARBA00023235"/>
    </source>
</evidence>
<dbReference type="InterPro" id="IPR000748">
    <property type="entry name" value="PsdUridine_synth_RsuA/RluB/E/F"/>
</dbReference>
<dbReference type="CDD" id="cd00165">
    <property type="entry name" value="S4"/>
    <property type="match status" value="1"/>
</dbReference>
<dbReference type="InterPro" id="IPR020103">
    <property type="entry name" value="PsdUridine_synth_cat_dom_sf"/>
</dbReference>
<dbReference type="SUPFAM" id="SSF55120">
    <property type="entry name" value="Pseudouridine synthase"/>
    <property type="match status" value="1"/>
</dbReference>
<gene>
    <name evidence="6" type="ORF">SD70_21940</name>
</gene>
<dbReference type="RefSeq" id="WP_041049726.1">
    <property type="nucleotide sequence ID" value="NZ_JXAK01000043.1"/>
</dbReference>
<dbReference type="PROSITE" id="PS50889">
    <property type="entry name" value="S4"/>
    <property type="match status" value="1"/>
</dbReference>
<dbReference type="PANTHER" id="PTHR47683">
    <property type="entry name" value="PSEUDOURIDINE SYNTHASE FAMILY PROTEIN-RELATED"/>
    <property type="match status" value="1"/>
</dbReference>
<evidence type="ECO:0000256" key="3">
    <source>
        <dbReference type="PROSITE-ProRule" id="PRU00182"/>
    </source>
</evidence>
<dbReference type="InterPro" id="IPR050343">
    <property type="entry name" value="RsuA_PseudoU_synthase"/>
</dbReference>
<dbReference type="InterPro" id="IPR002942">
    <property type="entry name" value="S4_RNA-bd"/>
</dbReference>
<dbReference type="CDD" id="cd02554">
    <property type="entry name" value="PseudoU_synth_RluF"/>
    <property type="match status" value="1"/>
</dbReference>
<dbReference type="InterPro" id="IPR036986">
    <property type="entry name" value="S4_RNA-bd_sf"/>
</dbReference>
<organism evidence="6 7">
    <name type="scientific">Gordoniibacillus kamchatkensis</name>
    <dbReference type="NCBI Taxonomy" id="1590651"/>
    <lineage>
        <taxon>Bacteria</taxon>
        <taxon>Bacillati</taxon>
        <taxon>Bacillota</taxon>
        <taxon>Bacilli</taxon>
        <taxon>Bacillales</taxon>
        <taxon>Paenibacillaceae</taxon>
        <taxon>Gordoniibacillus</taxon>
    </lineage>
</organism>
<evidence type="ECO:0000313" key="7">
    <source>
        <dbReference type="Proteomes" id="UP000031967"/>
    </source>
</evidence>
<feature type="domain" description="RNA-binding S4" evidence="5">
    <location>
        <begin position="1"/>
        <end position="57"/>
    </location>
</feature>
<evidence type="ECO:0000313" key="6">
    <source>
        <dbReference type="EMBL" id="KIL39102.1"/>
    </source>
</evidence>
<keyword evidence="2 4" id="KW-0413">Isomerase</keyword>
<dbReference type="NCBIfam" id="TIGR00093">
    <property type="entry name" value="pseudouridine synthase"/>
    <property type="match status" value="1"/>
</dbReference>
<accession>A0ABR5AFF9</accession>
<dbReference type="SMART" id="SM00363">
    <property type="entry name" value="S4"/>
    <property type="match status" value="1"/>
</dbReference>
<name>A0ABR5AFF9_9BACL</name>
<evidence type="ECO:0000256" key="4">
    <source>
        <dbReference type="RuleBase" id="RU003887"/>
    </source>
</evidence>
<dbReference type="InterPro" id="IPR018496">
    <property type="entry name" value="PsdUridine_synth_RsuA/RluB_CS"/>
</dbReference>
<keyword evidence="7" id="KW-1185">Reference proteome</keyword>
<evidence type="ECO:0000256" key="1">
    <source>
        <dbReference type="ARBA" id="ARBA00008348"/>
    </source>
</evidence>
<reference evidence="6 7" key="1">
    <citation type="submission" date="2014-12" db="EMBL/GenBank/DDBJ databases">
        <title>Draft genome sequence of Paenibacillus kamchatkensis strain B-2647.</title>
        <authorList>
            <person name="Karlyshev A.V."/>
            <person name="Kudryashova E.B."/>
        </authorList>
    </citation>
    <scope>NUCLEOTIDE SEQUENCE [LARGE SCALE GENOMIC DNA]</scope>
    <source>
        <strain evidence="6 7">VKM B-2647</strain>
    </source>
</reference>
<dbReference type="Gene3D" id="3.10.290.10">
    <property type="entry name" value="RNA-binding S4 domain"/>
    <property type="match status" value="1"/>
</dbReference>
<dbReference type="Gene3D" id="3.30.70.580">
    <property type="entry name" value="Pseudouridine synthase I, catalytic domain, N-terminal subdomain"/>
    <property type="match status" value="1"/>
</dbReference>
<dbReference type="InterPro" id="IPR020094">
    <property type="entry name" value="TruA/RsuA/RluB/E/F_N"/>
</dbReference>
<dbReference type="Pfam" id="PF00849">
    <property type="entry name" value="PseudoU_synth_2"/>
    <property type="match status" value="1"/>
</dbReference>
<comment type="similarity">
    <text evidence="1 4">Belongs to the pseudouridine synthase RsuA family.</text>
</comment>